<dbReference type="InterPro" id="IPR015424">
    <property type="entry name" value="PyrdxlP-dep_Trfase"/>
</dbReference>
<gene>
    <name evidence="4" type="ORF">CCHLO57077_00000181</name>
</gene>
<dbReference type="PRINTS" id="PR00753">
    <property type="entry name" value="ACCSYNTHASE"/>
</dbReference>
<evidence type="ECO:0000313" key="5">
    <source>
        <dbReference type="Proteomes" id="UP001160390"/>
    </source>
</evidence>
<dbReference type="Gene3D" id="3.90.1150.10">
    <property type="entry name" value="Aspartate Aminotransferase, domain 1"/>
    <property type="match status" value="1"/>
</dbReference>
<name>A0AA35M9N5_9HYPO</name>
<accession>A0AA35M9N5</accession>
<dbReference type="CDD" id="cd00609">
    <property type="entry name" value="AAT_like"/>
    <property type="match status" value="1"/>
</dbReference>
<organism evidence="4 5">
    <name type="scientific">Clonostachys chloroleuca</name>
    <dbReference type="NCBI Taxonomy" id="1926264"/>
    <lineage>
        <taxon>Eukaryota</taxon>
        <taxon>Fungi</taxon>
        <taxon>Dikarya</taxon>
        <taxon>Ascomycota</taxon>
        <taxon>Pezizomycotina</taxon>
        <taxon>Sordariomycetes</taxon>
        <taxon>Hypocreomycetidae</taxon>
        <taxon>Hypocreales</taxon>
        <taxon>Bionectriaceae</taxon>
        <taxon>Clonostachys</taxon>
    </lineage>
</organism>
<keyword evidence="2" id="KW-0663">Pyridoxal phosphate</keyword>
<keyword evidence="5" id="KW-1185">Reference proteome</keyword>
<dbReference type="InterPro" id="IPR015422">
    <property type="entry name" value="PyrdxlP-dep_Trfase_small"/>
</dbReference>
<sequence length="381" mass="41875">MDKWSMQFAQAQGSCVSALSLDELQQLASNSNTTPLDPGLQLNYGTTLGSMRLRERIAELYSSPDARLTAADVVITPGSIMANYLVLTALCGPGDHVICQYPTFGPLYLLPKHNGADVSFWGLKEADGWSPDLEELALMIQSNTKVIIICNPNNPTGTVLSRDTLEQILVLARKHNIVVFSDEVFSPLFHTHEPQPPSLVSLGCPRTLSTGSISKAHGLPGIRVGWVVSQDKDIIRRVITLRDYTTISVSLLDDSVAAFALSKEVLPQVMERSLRICAKSITLLEEFIQRNAQRCRWVKPKGSGMAFVQILNKDRSASDDFVFSNRLADEAGIAVIPASHCFAEEGVNDLKGYIRIELGSPRQLQDALGTFERFLHSSESF</sequence>
<proteinExistence type="inferred from homology"/>
<evidence type="ECO:0000256" key="2">
    <source>
        <dbReference type="ARBA" id="ARBA00022898"/>
    </source>
</evidence>
<comment type="caution">
    <text evidence="4">The sequence shown here is derived from an EMBL/GenBank/DDBJ whole genome shotgun (WGS) entry which is preliminary data.</text>
</comment>
<dbReference type="Pfam" id="PF00155">
    <property type="entry name" value="Aminotran_1_2"/>
    <property type="match status" value="1"/>
</dbReference>
<feature type="domain" description="Aminotransferase class I/classII large" evidence="3">
    <location>
        <begin position="41"/>
        <end position="368"/>
    </location>
</feature>
<evidence type="ECO:0000256" key="1">
    <source>
        <dbReference type="ARBA" id="ARBA00007441"/>
    </source>
</evidence>
<protein>
    <recommendedName>
        <fullName evidence="3">Aminotransferase class I/classII large domain-containing protein</fullName>
    </recommendedName>
</protein>
<evidence type="ECO:0000313" key="4">
    <source>
        <dbReference type="EMBL" id="CAI6093113.1"/>
    </source>
</evidence>
<dbReference type="EMBL" id="CABFNP030001245">
    <property type="protein sequence ID" value="CAI6093113.1"/>
    <property type="molecule type" value="Genomic_DNA"/>
</dbReference>
<dbReference type="AlphaFoldDB" id="A0AA35M9N5"/>
<dbReference type="InterPro" id="IPR015421">
    <property type="entry name" value="PyrdxlP-dep_Trfase_major"/>
</dbReference>
<dbReference type="PANTHER" id="PTHR43510:SF1">
    <property type="entry name" value="AMINOTRANSFERASE FUNCTION, HYPOTHETICAL (EUROFUNG)"/>
    <property type="match status" value="1"/>
</dbReference>
<dbReference type="SUPFAM" id="SSF53383">
    <property type="entry name" value="PLP-dependent transferases"/>
    <property type="match status" value="1"/>
</dbReference>
<dbReference type="PANTHER" id="PTHR43510">
    <property type="entry name" value="AMINOTRANSFERASE FUNCTION, HYPOTHETICAL (EUROFUNG)"/>
    <property type="match status" value="1"/>
</dbReference>
<dbReference type="GO" id="GO:0030170">
    <property type="term" value="F:pyridoxal phosphate binding"/>
    <property type="evidence" value="ECO:0007669"/>
    <property type="project" value="InterPro"/>
</dbReference>
<comment type="similarity">
    <text evidence="1">Belongs to the class-I pyridoxal-phosphate-dependent aminotransferase family.</text>
</comment>
<reference evidence="4" key="1">
    <citation type="submission" date="2023-01" db="EMBL/GenBank/DDBJ databases">
        <authorList>
            <person name="Piombo E."/>
        </authorList>
    </citation>
    <scope>NUCLEOTIDE SEQUENCE</scope>
</reference>
<dbReference type="GO" id="GO:0003824">
    <property type="term" value="F:catalytic activity"/>
    <property type="evidence" value="ECO:0007669"/>
    <property type="project" value="InterPro"/>
</dbReference>
<dbReference type="InterPro" id="IPR004839">
    <property type="entry name" value="Aminotransferase_I/II_large"/>
</dbReference>
<dbReference type="PROSITE" id="PS00105">
    <property type="entry name" value="AA_TRANSFER_CLASS_1"/>
    <property type="match status" value="1"/>
</dbReference>
<dbReference type="InterPro" id="IPR004838">
    <property type="entry name" value="NHTrfase_class1_PyrdxlP-BS"/>
</dbReference>
<dbReference type="Gene3D" id="3.40.640.10">
    <property type="entry name" value="Type I PLP-dependent aspartate aminotransferase-like (Major domain)"/>
    <property type="match status" value="1"/>
</dbReference>
<evidence type="ECO:0000259" key="3">
    <source>
        <dbReference type="Pfam" id="PF00155"/>
    </source>
</evidence>
<dbReference type="Proteomes" id="UP001160390">
    <property type="component" value="Unassembled WGS sequence"/>
</dbReference>